<keyword evidence="3" id="KW-0808">Transferase</keyword>
<feature type="domain" description="Topoisomerase 6 subunit A/Spo11 TOPRIM" evidence="2">
    <location>
        <begin position="405"/>
        <end position="517"/>
    </location>
</feature>
<sequence>MSNPTDAALGAPGHDQNKRKRRRSNSHEATAADARVRQNGVHPLTNHDENAAASVDERVQQFLPQFLSHFSPSERAEAMKQAQDTVNRFVSSIPVDQSPALSSSVQTRRVSSDVSHPNSTRLTRQTASSSPHSGSAGPSRRVDTPKEIIVSDSSDEDSDDDLDLDEMPVNEKDEEELQKVVNVLTVKKEPKEEPDTNVPDLSGPNDKAETTEIAETQVRYCVKRNTFLLSAYPSALHRSIDFEWDKGPVVRKTIATTSGLRHLVYFVAIISAILYLVKKDERVSIRTCYYMVKKTFMQSAPKSKCRFSMFLQVLKEISLTCAVTRDNLGLDSESKGSVYGDFNIIVKNKSGTGTRVMKSKKRAPLLLPAASRMVRVELPTHTARILGAEAKGPFSRGTLLKRLLEEHTIVAISRGNADRNFLRFWSLASQAKMKMDKPIPMLWLGDANHSALWIHASGKRGNRGTVFENTKFTAPDTLYIGLNAEDVAKVERHQQIMTEQQRERIQSYINDEHVPREVVPVAEGIRDGGYYLEADTVEEEDLYKMIVHRGNELASAEIPPYPVVDRPLRPAFTRRDVESLPRLEFKEQPRTPHQPEGDTHYQLEVGGQKFTSREIIQHSDETLTVRTSHLQFRRLSREDIGRLMDPEATSLFTLYYEHISVMAEDSPNPDFREGLIHDTNVLRESAVALFPGEVPSEGPLPPALMAKVHWLLHCLLSLRYKDAHPNEANHYICLACGRAHSQAYLLWAHLTENLVCARTAAKFRLEGVVEPEPSNTDPHWCRIGGCQKRPPDSSQVEYEAHWLTHRVHCDTCSDHFANEKARETHKQSCPQEDTPKSTFKTPSKSKAQVKCDGCGRKISVLDLDSHLSRNYGCALAYSTKRPQNGKSRQANNTNARWCHIGPCKTKAPVRSDDGYKSHWMDKHRIVCKKCGYDYPKIAGFHNCKGS</sequence>
<proteinExistence type="predicted"/>
<gene>
    <name evidence="3" type="ORF">RSOLAG22IIIB_08036</name>
</gene>
<dbReference type="EMBL" id="CYGV01000502">
    <property type="protein sequence ID" value="CUA68661.1"/>
    <property type="molecule type" value="Genomic_DNA"/>
</dbReference>
<feature type="compositionally biased region" description="Low complexity" evidence="1">
    <location>
        <begin position="127"/>
        <end position="139"/>
    </location>
</feature>
<accession>A0A0K6FQZ4</accession>
<dbReference type="InterPro" id="IPR034136">
    <property type="entry name" value="TOPRIM_Topo6A/Spo11"/>
</dbReference>
<name>A0A0K6FQZ4_9AGAM</name>
<feature type="compositionally biased region" description="Basic and acidic residues" evidence="1">
    <location>
        <begin position="45"/>
        <end position="55"/>
    </location>
</feature>
<evidence type="ECO:0000256" key="1">
    <source>
        <dbReference type="SAM" id="MobiDB-lite"/>
    </source>
</evidence>
<dbReference type="GO" id="GO:0005694">
    <property type="term" value="C:chromosome"/>
    <property type="evidence" value="ECO:0007669"/>
    <property type="project" value="InterPro"/>
</dbReference>
<dbReference type="AlphaFoldDB" id="A0A0K6FQZ4"/>
<feature type="region of interest" description="Disordered" evidence="1">
    <location>
        <begin position="95"/>
        <end position="207"/>
    </location>
</feature>
<dbReference type="InterPro" id="IPR036078">
    <property type="entry name" value="Spo11/TopoVI_A_sf"/>
</dbReference>
<dbReference type="Pfam" id="PF21180">
    <property type="entry name" value="TOP6A-Spo11_Toprim"/>
    <property type="match status" value="1"/>
</dbReference>
<feature type="compositionally biased region" description="Acidic residues" evidence="1">
    <location>
        <begin position="153"/>
        <end position="176"/>
    </location>
</feature>
<evidence type="ECO:0000313" key="3">
    <source>
        <dbReference type="EMBL" id="CUA68661.1"/>
    </source>
</evidence>
<evidence type="ECO:0000313" key="4">
    <source>
        <dbReference type="Proteomes" id="UP000044841"/>
    </source>
</evidence>
<dbReference type="GO" id="GO:0003677">
    <property type="term" value="F:DNA binding"/>
    <property type="evidence" value="ECO:0007669"/>
    <property type="project" value="InterPro"/>
</dbReference>
<keyword evidence="4" id="KW-1185">Reference proteome</keyword>
<reference evidence="3 4" key="1">
    <citation type="submission" date="2015-07" db="EMBL/GenBank/DDBJ databases">
        <authorList>
            <person name="Noorani M."/>
        </authorList>
    </citation>
    <scope>NUCLEOTIDE SEQUENCE [LARGE SCALE GENOMIC DNA]</scope>
    <source>
        <strain evidence="3">BBA 69670</strain>
    </source>
</reference>
<organism evidence="3 4">
    <name type="scientific">Rhizoctonia solani</name>
    <dbReference type="NCBI Taxonomy" id="456999"/>
    <lineage>
        <taxon>Eukaryota</taxon>
        <taxon>Fungi</taxon>
        <taxon>Dikarya</taxon>
        <taxon>Basidiomycota</taxon>
        <taxon>Agaricomycotina</taxon>
        <taxon>Agaricomycetes</taxon>
        <taxon>Cantharellales</taxon>
        <taxon>Ceratobasidiaceae</taxon>
        <taxon>Rhizoctonia</taxon>
    </lineage>
</organism>
<feature type="compositionally biased region" description="Polar residues" evidence="1">
    <location>
        <begin position="99"/>
        <end position="126"/>
    </location>
</feature>
<evidence type="ECO:0000259" key="2">
    <source>
        <dbReference type="Pfam" id="PF21180"/>
    </source>
</evidence>
<dbReference type="GO" id="GO:0003918">
    <property type="term" value="F:DNA topoisomerase type II (double strand cut, ATP-hydrolyzing) activity"/>
    <property type="evidence" value="ECO:0007669"/>
    <property type="project" value="InterPro"/>
</dbReference>
<feature type="region of interest" description="Disordered" evidence="1">
    <location>
        <begin position="1"/>
        <end position="55"/>
    </location>
</feature>
<dbReference type="Gene3D" id="3.40.1360.10">
    <property type="match status" value="1"/>
</dbReference>
<dbReference type="SUPFAM" id="SSF56726">
    <property type="entry name" value="DNA topoisomerase IV, alpha subunit"/>
    <property type="match status" value="1"/>
</dbReference>
<keyword evidence="3" id="KW-0418">Kinase</keyword>
<dbReference type="GO" id="GO:0016301">
    <property type="term" value="F:kinase activity"/>
    <property type="evidence" value="ECO:0007669"/>
    <property type="project" value="UniProtKB-KW"/>
</dbReference>
<dbReference type="InterPro" id="IPR002815">
    <property type="entry name" value="Spo11/TopoVI_A"/>
</dbReference>
<dbReference type="PANTHER" id="PTHR10848:SF0">
    <property type="entry name" value="MEIOTIC RECOMBINATION PROTEIN SPO11"/>
    <property type="match status" value="1"/>
</dbReference>
<dbReference type="Proteomes" id="UP000044841">
    <property type="component" value="Unassembled WGS sequence"/>
</dbReference>
<feature type="region of interest" description="Disordered" evidence="1">
    <location>
        <begin position="823"/>
        <end position="843"/>
    </location>
</feature>
<dbReference type="PANTHER" id="PTHR10848">
    <property type="entry name" value="MEIOTIC RECOMBINATION PROTEIN SPO11"/>
    <property type="match status" value="1"/>
</dbReference>
<protein>
    <submittedName>
        <fullName evidence="3">Cyclin-dependent kinase 13</fullName>
    </submittedName>
</protein>